<dbReference type="Proteomes" id="UP000237105">
    <property type="component" value="Unassembled WGS sequence"/>
</dbReference>
<reference evidence="2" key="1">
    <citation type="submission" date="2016-06" db="EMBL/GenBank/DDBJ databases">
        <title>Parallel loss of symbiosis genes in relatives of nitrogen-fixing non-legume Parasponia.</title>
        <authorList>
            <person name="Van Velzen R."/>
            <person name="Holmer R."/>
            <person name="Bu F."/>
            <person name="Rutten L."/>
            <person name="Van Zeijl A."/>
            <person name="Liu W."/>
            <person name="Santuari L."/>
            <person name="Cao Q."/>
            <person name="Sharma T."/>
            <person name="Shen D."/>
            <person name="Roswanjaya Y."/>
            <person name="Wardhani T."/>
            <person name="Kalhor M.S."/>
            <person name="Jansen J."/>
            <person name="Van den Hoogen J."/>
            <person name="Gungor B."/>
            <person name="Hartog M."/>
            <person name="Hontelez J."/>
            <person name="Verver J."/>
            <person name="Yang W.-C."/>
            <person name="Schijlen E."/>
            <person name="Repin R."/>
            <person name="Schilthuizen M."/>
            <person name="Schranz E."/>
            <person name="Heidstra R."/>
            <person name="Miyata K."/>
            <person name="Fedorova E."/>
            <person name="Kohlen W."/>
            <person name="Bisseling T."/>
            <person name="Smit S."/>
            <person name="Geurts R."/>
        </authorList>
    </citation>
    <scope>NUCLEOTIDE SEQUENCE [LARGE SCALE GENOMIC DNA]</scope>
    <source>
        <strain evidence="2">cv. WU1-14</strain>
    </source>
</reference>
<evidence type="ECO:0000313" key="1">
    <source>
        <dbReference type="EMBL" id="PON33165.1"/>
    </source>
</evidence>
<comment type="caution">
    <text evidence="1">The sequence shown here is derived from an EMBL/GenBank/DDBJ whole genome shotgun (WGS) entry which is preliminary data.</text>
</comment>
<organism evidence="1 2">
    <name type="scientific">Parasponia andersonii</name>
    <name type="common">Sponia andersonii</name>
    <dbReference type="NCBI Taxonomy" id="3476"/>
    <lineage>
        <taxon>Eukaryota</taxon>
        <taxon>Viridiplantae</taxon>
        <taxon>Streptophyta</taxon>
        <taxon>Embryophyta</taxon>
        <taxon>Tracheophyta</taxon>
        <taxon>Spermatophyta</taxon>
        <taxon>Magnoliopsida</taxon>
        <taxon>eudicotyledons</taxon>
        <taxon>Gunneridae</taxon>
        <taxon>Pentapetalae</taxon>
        <taxon>rosids</taxon>
        <taxon>fabids</taxon>
        <taxon>Rosales</taxon>
        <taxon>Cannabaceae</taxon>
        <taxon>Parasponia</taxon>
    </lineage>
</organism>
<evidence type="ECO:0000313" key="2">
    <source>
        <dbReference type="Proteomes" id="UP000237105"/>
    </source>
</evidence>
<dbReference type="AlphaFoldDB" id="A0A2P5A9F2"/>
<accession>A0A2P5A9F2</accession>
<protein>
    <submittedName>
        <fullName evidence="1">Uncharacterized protein</fullName>
    </submittedName>
</protein>
<gene>
    <name evidence="1" type="ORF">PanWU01x14_354960</name>
</gene>
<proteinExistence type="predicted"/>
<keyword evidence="2" id="KW-1185">Reference proteome</keyword>
<sequence length="125" mass="14503">MSVPQLNSVNVSLEALPKEYDQPEFHLVKVQVYFSEGPLADHTCHRMYKWKIKCLLNTDISRFNLGIYKTFIEGAFNQALRNRTAEGHLYWVSLAMNVFACDTFFIERDLLGFDHVLSIRFAPTI</sequence>
<name>A0A2P5A9F2_PARAD</name>
<dbReference type="EMBL" id="JXTB01000753">
    <property type="protein sequence ID" value="PON33165.1"/>
    <property type="molecule type" value="Genomic_DNA"/>
</dbReference>